<dbReference type="GO" id="GO:0016811">
    <property type="term" value="F:hydrolase activity, acting on carbon-nitrogen (but not peptide) bonds, in linear amides"/>
    <property type="evidence" value="ECO:0007669"/>
    <property type="project" value="TreeGrafter"/>
</dbReference>
<comment type="caution">
    <text evidence="1">The sequence shown here is derived from an EMBL/GenBank/DDBJ whole genome shotgun (WGS) entry which is preliminary data.</text>
</comment>
<gene>
    <name evidence="1" type="ORF">ENP09_03470</name>
</gene>
<dbReference type="InterPro" id="IPR003737">
    <property type="entry name" value="GlcNAc_PI_deacetylase-related"/>
</dbReference>
<dbReference type="EMBL" id="DSHZ01000175">
    <property type="protein sequence ID" value="HEO41939.1"/>
    <property type="molecule type" value="Genomic_DNA"/>
</dbReference>
<reference evidence="1" key="1">
    <citation type="journal article" date="2020" name="mSystems">
        <title>Genome- and Community-Level Interaction Insights into Carbon Utilization and Element Cycling Functions of Hydrothermarchaeota in Hydrothermal Sediment.</title>
        <authorList>
            <person name="Zhou Z."/>
            <person name="Liu Y."/>
            <person name="Xu W."/>
            <person name="Pan J."/>
            <person name="Luo Z.H."/>
            <person name="Li M."/>
        </authorList>
    </citation>
    <scope>NUCLEOTIDE SEQUENCE [LARGE SCALE GENOMIC DNA]</scope>
    <source>
        <strain evidence="1">SpSt-189</strain>
    </source>
</reference>
<dbReference type="PANTHER" id="PTHR12993">
    <property type="entry name" value="N-ACETYLGLUCOSAMINYL-PHOSPHATIDYLINOSITOL DE-N-ACETYLASE-RELATED"/>
    <property type="match status" value="1"/>
</dbReference>
<dbReference type="Gene3D" id="3.40.50.10320">
    <property type="entry name" value="LmbE-like"/>
    <property type="match status" value="1"/>
</dbReference>
<dbReference type="PANTHER" id="PTHR12993:SF29">
    <property type="entry name" value="BLR3841 PROTEIN"/>
    <property type="match status" value="1"/>
</dbReference>
<evidence type="ECO:0000313" key="1">
    <source>
        <dbReference type="EMBL" id="HEO41939.1"/>
    </source>
</evidence>
<name>A0A831U323_9DEIN</name>
<dbReference type="SUPFAM" id="SSF102588">
    <property type="entry name" value="LmbE-like"/>
    <property type="match status" value="1"/>
</dbReference>
<proteinExistence type="predicted"/>
<dbReference type="Pfam" id="PF02585">
    <property type="entry name" value="PIG-L"/>
    <property type="match status" value="1"/>
</dbReference>
<organism evidence="1">
    <name type="scientific">Thermus islandicus</name>
    <dbReference type="NCBI Taxonomy" id="540988"/>
    <lineage>
        <taxon>Bacteria</taxon>
        <taxon>Thermotogati</taxon>
        <taxon>Deinococcota</taxon>
        <taxon>Deinococci</taxon>
        <taxon>Thermales</taxon>
        <taxon>Thermaceae</taxon>
        <taxon>Thermus</taxon>
    </lineage>
</organism>
<accession>A0A831U323</accession>
<protein>
    <submittedName>
        <fullName evidence="1">PIG-L family deacetylase</fullName>
    </submittedName>
</protein>
<dbReference type="InterPro" id="IPR024078">
    <property type="entry name" value="LmbE-like_dom_sf"/>
</dbReference>
<dbReference type="AlphaFoldDB" id="A0A831U323"/>
<sequence length="236" mass="26249">MKRLLVISAHAADFVWRAGGAIALTVAQGGEALVVALSYGERGESGELWKEPGQTLEQVKAIRETEAKRAAEVLGARFVGLDLGDYPLSVGEKALWRLVDILVTFTPDILITHTPKDPFNPDHPVAYEVTEKARQLASGAGVASYFRTIRPPEFWLFEPHQPELCGFVPNLFLDITPVWDKKRAAMEVFASQAYLVQYYSQRAEHRANHARRVSGLSGIERAEAFQRVLPQVLRAL</sequence>